<accession>A0A0D8XH39</accession>
<sequence>MQGCGKIVSLTESYAIVHSVTHGEVRCSLLSWIGGDGGTNAEWLTDILHIGDTILYSAVKRREENGLKAIKWTAQGFRIGDDQVTLADSYSQTAISFPEIGMRCLMGLARDDCSSLFDRTAGQTVVCAVLMSTNPPIIKDSTGVCSLSSLPNQAVAEEGDSCLFLFECSIQPPKCLRVTAIPNELVPIMQYQLAKFRGFHQTS</sequence>
<evidence type="ECO:0000259" key="1">
    <source>
        <dbReference type="Pfam" id="PF25558"/>
    </source>
</evidence>
<dbReference type="OrthoDB" id="5822351at2759"/>
<reference evidence="2 3" key="1">
    <citation type="submission" date="2013-11" db="EMBL/GenBank/DDBJ databases">
        <title>Draft genome of the bovine lungworm Dictyocaulus viviparus.</title>
        <authorList>
            <person name="Mitreva M."/>
        </authorList>
    </citation>
    <scope>NUCLEOTIDE SEQUENCE [LARGE SCALE GENOMIC DNA]</scope>
    <source>
        <strain evidence="2 3">HannoverDv2000</strain>
    </source>
</reference>
<dbReference type="STRING" id="29172.A0A0D8XH39"/>
<dbReference type="Pfam" id="PF25558">
    <property type="entry name" value="DUF7930"/>
    <property type="match status" value="1"/>
</dbReference>
<keyword evidence="3" id="KW-1185">Reference proteome</keyword>
<protein>
    <recommendedName>
        <fullName evidence="1">DUF7930 domain-containing protein</fullName>
    </recommendedName>
</protein>
<feature type="domain" description="DUF7930" evidence="1">
    <location>
        <begin position="2"/>
        <end position="76"/>
    </location>
</feature>
<gene>
    <name evidence="2" type="ORF">DICVIV_10932</name>
</gene>
<evidence type="ECO:0000313" key="2">
    <source>
        <dbReference type="EMBL" id="KJH43064.1"/>
    </source>
</evidence>
<organism evidence="2 3">
    <name type="scientific">Dictyocaulus viviparus</name>
    <name type="common">Bovine lungworm</name>
    <dbReference type="NCBI Taxonomy" id="29172"/>
    <lineage>
        <taxon>Eukaryota</taxon>
        <taxon>Metazoa</taxon>
        <taxon>Ecdysozoa</taxon>
        <taxon>Nematoda</taxon>
        <taxon>Chromadorea</taxon>
        <taxon>Rhabditida</taxon>
        <taxon>Rhabditina</taxon>
        <taxon>Rhabditomorpha</taxon>
        <taxon>Strongyloidea</taxon>
        <taxon>Metastrongylidae</taxon>
        <taxon>Dictyocaulus</taxon>
    </lineage>
</organism>
<proteinExistence type="predicted"/>
<reference evidence="3" key="2">
    <citation type="journal article" date="2016" name="Sci. Rep.">
        <title>Dictyocaulus viviparus genome, variome and transcriptome elucidate lungworm biology and support future intervention.</title>
        <authorList>
            <person name="McNulty S.N."/>
            <person name="Strube C."/>
            <person name="Rosa B.A."/>
            <person name="Martin J.C."/>
            <person name="Tyagi R."/>
            <person name="Choi Y.J."/>
            <person name="Wang Q."/>
            <person name="Hallsworth Pepin K."/>
            <person name="Zhang X."/>
            <person name="Ozersky P."/>
            <person name="Wilson R.K."/>
            <person name="Sternberg P.W."/>
            <person name="Gasser R.B."/>
            <person name="Mitreva M."/>
        </authorList>
    </citation>
    <scope>NUCLEOTIDE SEQUENCE [LARGE SCALE GENOMIC DNA]</scope>
    <source>
        <strain evidence="3">HannoverDv2000</strain>
    </source>
</reference>
<dbReference type="EMBL" id="KN716596">
    <property type="protein sequence ID" value="KJH43064.1"/>
    <property type="molecule type" value="Genomic_DNA"/>
</dbReference>
<dbReference type="AlphaFoldDB" id="A0A0D8XH39"/>
<name>A0A0D8XH39_DICVI</name>
<evidence type="ECO:0000313" key="3">
    <source>
        <dbReference type="Proteomes" id="UP000053766"/>
    </source>
</evidence>
<dbReference type="Proteomes" id="UP000053766">
    <property type="component" value="Unassembled WGS sequence"/>
</dbReference>
<dbReference type="InterPro" id="IPR057690">
    <property type="entry name" value="DUF7930"/>
</dbReference>